<accession>A0ABU6TTD4</accession>
<dbReference type="EMBL" id="JASCZI010091750">
    <property type="protein sequence ID" value="MED6151143.1"/>
    <property type="molecule type" value="Genomic_DNA"/>
</dbReference>
<evidence type="ECO:0008006" key="3">
    <source>
        <dbReference type="Google" id="ProtNLM"/>
    </source>
</evidence>
<proteinExistence type="predicted"/>
<dbReference type="Proteomes" id="UP001341840">
    <property type="component" value="Unassembled WGS sequence"/>
</dbReference>
<keyword evidence="2" id="KW-1185">Reference proteome</keyword>
<name>A0ABU6TTD4_9FABA</name>
<evidence type="ECO:0000313" key="2">
    <source>
        <dbReference type="Proteomes" id="UP001341840"/>
    </source>
</evidence>
<comment type="caution">
    <text evidence="1">The sequence shown here is derived from an EMBL/GenBank/DDBJ whole genome shotgun (WGS) entry which is preliminary data.</text>
</comment>
<evidence type="ECO:0000313" key="1">
    <source>
        <dbReference type="EMBL" id="MED6151143.1"/>
    </source>
</evidence>
<gene>
    <name evidence="1" type="ORF">PIB30_079503</name>
</gene>
<reference evidence="1 2" key="1">
    <citation type="journal article" date="2023" name="Plants (Basel)">
        <title>Bridging the Gap: Combining Genomics and Transcriptomics Approaches to Understand Stylosanthes scabra, an Orphan Legume from the Brazilian Caatinga.</title>
        <authorList>
            <person name="Ferreira-Neto J.R.C."/>
            <person name="da Silva M.D."/>
            <person name="Binneck E."/>
            <person name="de Melo N.F."/>
            <person name="da Silva R.H."/>
            <person name="de Melo A.L.T.M."/>
            <person name="Pandolfi V."/>
            <person name="Bustamante F.O."/>
            <person name="Brasileiro-Vidal A.C."/>
            <person name="Benko-Iseppon A.M."/>
        </authorList>
    </citation>
    <scope>NUCLEOTIDE SEQUENCE [LARGE SCALE GENOMIC DNA]</scope>
    <source>
        <tissue evidence="1">Leaves</tissue>
    </source>
</reference>
<organism evidence="1 2">
    <name type="scientific">Stylosanthes scabra</name>
    <dbReference type="NCBI Taxonomy" id="79078"/>
    <lineage>
        <taxon>Eukaryota</taxon>
        <taxon>Viridiplantae</taxon>
        <taxon>Streptophyta</taxon>
        <taxon>Embryophyta</taxon>
        <taxon>Tracheophyta</taxon>
        <taxon>Spermatophyta</taxon>
        <taxon>Magnoliopsida</taxon>
        <taxon>eudicotyledons</taxon>
        <taxon>Gunneridae</taxon>
        <taxon>Pentapetalae</taxon>
        <taxon>rosids</taxon>
        <taxon>fabids</taxon>
        <taxon>Fabales</taxon>
        <taxon>Fabaceae</taxon>
        <taxon>Papilionoideae</taxon>
        <taxon>50 kb inversion clade</taxon>
        <taxon>dalbergioids sensu lato</taxon>
        <taxon>Dalbergieae</taxon>
        <taxon>Pterocarpus clade</taxon>
        <taxon>Stylosanthes</taxon>
    </lineage>
</organism>
<protein>
    <recommendedName>
        <fullName evidence="3">Reverse transcriptase zinc-binding domain-containing protein</fullName>
    </recommendedName>
</protein>
<sequence>MKFFIWLRAHNAIPTTSLEPSIAFGPDLFKMVKDDCAINNPTSYIVLWWILWHRNQQAFNTCDSWSMLELTLIIWNSISESQIWGLLHLLDGKDFAVASWSPPHQGAFKINCDARKIDSFSRAGFGCVIRDSHG</sequence>